<gene>
    <name evidence="3" type="primary">LOC106011396</name>
</gene>
<proteinExistence type="predicted"/>
<feature type="signal peptide" evidence="1">
    <location>
        <begin position="1"/>
        <end position="18"/>
    </location>
</feature>
<protein>
    <submittedName>
        <fullName evidence="3">Mannan endo-1,4-beta-mannosidase</fullName>
    </submittedName>
</protein>
<sequence length="121" mass="13377">MKNACLVLLAALVAVASSQQRLTVSGNVFKLNNHHVFLSGANLAWINYARDFGNGQWARSKPKIEEQLRLLHQAGGNSMRLWIHIQGETTPKFDNNGYVTAPDNGGTLLDDFKDLLDTAQK</sequence>
<evidence type="ECO:0000313" key="3">
    <source>
        <dbReference type="RefSeq" id="XP_012936320.2"/>
    </source>
</evidence>
<evidence type="ECO:0000313" key="2">
    <source>
        <dbReference type="Proteomes" id="UP000694888"/>
    </source>
</evidence>
<keyword evidence="2" id="KW-1185">Reference proteome</keyword>
<dbReference type="GeneID" id="106011396"/>
<dbReference type="RefSeq" id="XP_012936320.2">
    <property type="nucleotide sequence ID" value="XM_013080866.2"/>
</dbReference>
<dbReference type="PANTHER" id="PTHR37398:SF3">
    <property type="entry name" value="GLYCOSIDE HYDROLASE FAMILY 5 DOMAIN-CONTAINING PROTEIN"/>
    <property type="match status" value="1"/>
</dbReference>
<name>A0ABM0ZX41_APLCA</name>
<dbReference type="Proteomes" id="UP000694888">
    <property type="component" value="Unplaced"/>
</dbReference>
<feature type="chain" id="PRO_5047319954" evidence="1">
    <location>
        <begin position="19"/>
        <end position="121"/>
    </location>
</feature>
<evidence type="ECO:0000256" key="1">
    <source>
        <dbReference type="SAM" id="SignalP"/>
    </source>
</evidence>
<keyword evidence="1" id="KW-0732">Signal</keyword>
<organism evidence="2 3">
    <name type="scientific">Aplysia californica</name>
    <name type="common">California sea hare</name>
    <dbReference type="NCBI Taxonomy" id="6500"/>
    <lineage>
        <taxon>Eukaryota</taxon>
        <taxon>Metazoa</taxon>
        <taxon>Spiralia</taxon>
        <taxon>Lophotrochozoa</taxon>
        <taxon>Mollusca</taxon>
        <taxon>Gastropoda</taxon>
        <taxon>Heterobranchia</taxon>
        <taxon>Euthyneura</taxon>
        <taxon>Tectipleura</taxon>
        <taxon>Aplysiida</taxon>
        <taxon>Aplysioidea</taxon>
        <taxon>Aplysiidae</taxon>
        <taxon>Aplysia</taxon>
    </lineage>
</organism>
<dbReference type="Gene3D" id="3.20.20.80">
    <property type="entry name" value="Glycosidases"/>
    <property type="match status" value="1"/>
</dbReference>
<reference evidence="3" key="1">
    <citation type="submission" date="2025-08" db="UniProtKB">
        <authorList>
            <consortium name="RefSeq"/>
        </authorList>
    </citation>
    <scope>IDENTIFICATION</scope>
</reference>
<dbReference type="PANTHER" id="PTHR37398">
    <property type="entry name" value="ENDO-BETA-1,4-MANNANASE"/>
    <property type="match status" value="1"/>
</dbReference>
<dbReference type="InterPro" id="IPR017853">
    <property type="entry name" value="GH"/>
</dbReference>
<accession>A0ABM0ZX41</accession>
<dbReference type="SUPFAM" id="SSF51445">
    <property type="entry name" value="(Trans)glycosidases"/>
    <property type="match status" value="1"/>
</dbReference>